<organism evidence="2 3">
    <name type="scientific">Streptodolium elevatio</name>
    <dbReference type="NCBI Taxonomy" id="3157996"/>
    <lineage>
        <taxon>Bacteria</taxon>
        <taxon>Bacillati</taxon>
        <taxon>Actinomycetota</taxon>
        <taxon>Actinomycetes</taxon>
        <taxon>Kitasatosporales</taxon>
        <taxon>Streptomycetaceae</taxon>
        <taxon>Streptodolium</taxon>
    </lineage>
</organism>
<proteinExistence type="predicted"/>
<keyword evidence="3" id="KW-1185">Reference proteome</keyword>
<name>A0ABV3DMJ8_9ACTN</name>
<dbReference type="Pfam" id="PF01381">
    <property type="entry name" value="HTH_3"/>
    <property type="match status" value="1"/>
</dbReference>
<gene>
    <name evidence="2" type="ORF">AB0C36_26115</name>
</gene>
<dbReference type="SUPFAM" id="SSF47413">
    <property type="entry name" value="lambda repressor-like DNA-binding domains"/>
    <property type="match status" value="1"/>
</dbReference>
<dbReference type="Gene3D" id="1.10.260.40">
    <property type="entry name" value="lambda repressor-like DNA-binding domains"/>
    <property type="match status" value="1"/>
</dbReference>
<dbReference type="RefSeq" id="WP_358358152.1">
    <property type="nucleotide sequence ID" value="NZ_JBEZFP010000076.1"/>
</dbReference>
<dbReference type="EMBL" id="JBEZFP010000076">
    <property type="protein sequence ID" value="MEU8136976.1"/>
    <property type="molecule type" value="Genomic_DNA"/>
</dbReference>
<feature type="domain" description="HTH cro/C1-type" evidence="1">
    <location>
        <begin position="42"/>
        <end position="76"/>
    </location>
</feature>
<accession>A0ABV3DMJ8</accession>
<protein>
    <submittedName>
        <fullName evidence="2">Helix-turn-helix transcriptional regulator</fullName>
    </submittedName>
</protein>
<dbReference type="InterPro" id="IPR010982">
    <property type="entry name" value="Lambda_DNA-bd_dom_sf"/>
</dbReference>
<evidence type="ECO:0000313" key="3">
    <source>
        <dbReference type="Proteomes" id="UP001551482"/>
    </source>
</evidence>
<evidence type="ECO:0000259" key="1">
    <source>
        <dbReference type="PROSITE" id="PS50943"/>
    </source>
</evidence>
<dbReference type="Proteomes" id="UP001551482">
    <property type="component" value="Unassembled WGS sequence"/>
</dbReference>
<dbReference type="CDD" id="cd00093">
    <property type="entry name" value="HTH_XRE"/>
    <property type="match status" value="1"/>
</dbReference>
<evidence type="ECO:0000313" key="2">
    <source>
        <dbReference type="EMBL" id="MEU8136976.1"/>
    </source>
</evidence>
<dbReference type="PROSITE" id="PS50943">
    <property type="entry name" value="HTH_CROC1"/>
    <property type="match status" value="1"/>
</dbReference>
<sequence length="76" mass="8257">MTARRWQDVKADAYRLSPQMADPDVLAAAQTATAAYIAGYHLAELRKSLGLTQSEVAAVLGVTQARISQIERGRVE</sequence>
<reference evidence="2 3" key="1">
    <citation type="submission" date="2024-06" db="EMBL/GenBank/DDBJ databases">
        <title>The Natural Products Discovery Center: Release of the First 8490 Sequenced Strains for Exploring Actinobacteria Biosynthetic Diversity.</title>
        <authorList>
            <person name="Kalkreuter E."/>
            <person name="Kautsar S.A."/>
            <person name="Yang D."/>
            <person name="Bader C.D."/>
            <person name="Teijaro C.N."/>
            <person name="Fluegel L."/>
            <person name="Davis C.M."/>
            <person name="Simpson J.R."/>
            <person name="Lauterbach L."/>
            <person name="Steele A.D."/>
            <person name="Gui C."/>
            <person name="Meng S."/>
            <person name="Li G."/>
            <person name="Viehrig K."/>
            <person name="Ye F."/>
            <person name="Su P."/>
            <person name="Kiefer A.F."/>
            <person name="Nichols A."/>
            <person name="Cepeda A.J."/>
            <person name="Yan W."/>
            <person name="Fan B."/>
            <person name="Jiang Y."/>
            <person name="Adhikari A."/>
            <person name="Zheng C.-J."/>
            <person name="Schuster L."/>
            <person name="Cowan T.M."/>
            <person name="Smanski M.J."/>
            <person name="Chevrette M.G."/>
            <person name="De Carvalho L.P.S."/>
            <person name="Shen B."/>
        </authorList>
    </citation>
    <scope>NUCLEOTIDE SEQUENCE [LARGE SCALE GENOMIC DNA]</scope>
    <source>
        <strain evidence="2 3">NPDC048946</strain>
    </source>
</reference>
<comment type="caution">
    <text evidence="2">The sequence shown here is derived from an EMBL/GenBank/DDBJ whole genome shotgun (WGS) entry which is preliminary data.</text>
</comment>
<dbReference type="InterPro" id="IPR001387">
    <property type="entry name" value="Cro/C1-type_HTH"/>
</dbReference>